<feature type="transmembrane region" description="Helical" evidence="9">
    <location>
        <begin position="50"/>
        <end position="69"/>
    </location>
</feature>
<keyword evidence="5 9" id="KW-0812">Transmembrane</keyword>
<dbReference type="EMBL" id="QZAA01000053">
    <property type="protein sequence ID" value="RQD77830.1"/>
    <property type="molecule type" value="Genomic_DNA"/>
</dbReference>
<organism evidence="10 11">
    <name type="scientific">Candidatus Syntrophonatronum acetioxidans</name>
    <dbReference type="NCBI Taxonomy" id="1795816"/>
    <lineage>
        <taxon>Bacteria</taxon>
        <taxon>Bacillati</taxon>
        <taxon>Bacillota</taxon>
        <taxon>Clostridia</taxon>
        <taxon>Eubacteriales</taxon>
        <taxon>Syntrophomonadaceae</taxon>
        <taxon>Candidatus Syntrophonatronum</taxon>
    </lineage>
</organism>
<evidence type="ECO:0000313" key="11">
    <source>
        <dbReference type="Proteomes" id="UP000285138"/>
    </source>
</evidence>
<dbReference type="InterPro" id="IPR007272">
    <property type="entry name" value="Sulf_transp_TsuA/YedE"/>
</dbReference>
<dbReference type="PANTHER" id="PTHR30574">
    <property type="entry name" value="INNER MEMBRANE PROTEIN YEDE"/>
    <property type="match status" value="1"/>
</dbReference>
<feature type="transmembrane region" description="Helical" evidence="9">
    <location>
        <begin position="89"/>
        <end position="108"/>
    </location>
</feature>
<gene>
    <name evidence="10" type="ORF">D5R97_01575</name>
</gene>
<comment type="subcellular location">
    <subcellularLocation>
        <location evidence="1">Cell inner membrane</location>
        <topology evidence="1">Multi-pass membrane protein</topology>
    </subcellularLocation>
</comment>
<reference evidence="10 11" key="1">
    <citation type="submission" date="2018-08" db="EMBL/GenBank/DDBJ databases">
        <title>The metabolism and importance of syntrophic acetate oxidation coupled to methane or sulfide production in haloalkaline environments.</title>
        <authorList>
            <person name="Timmers P.H.A."/>
            <person name="Vavourakis C.D."/>
            <person name="Sorokin D.Y."/>
            <person name="Sinninghe Damste J.S."/>
            <person name="Muyzer G."/>
            <person name="Stams A.J.M."/>
            <person name="Plugge C.M."/>
        </authorList>
    </citation>
    <scope>NUCLEOTIDE SEQUENCE [LARGE SCALE GENOMIC DNA]</scope>
    <source>
        <strain evidence="10">MSAO_Bac1</strain>
    </source>
</reference>
<keyword evidence="4" id="KW-0997">Cell inner membrane</keyword>
<dbReference type="GO" id="GO:0005886">
    <property type="term" value="C:plasma membrane"/>
    <property type="evidence" value="ECO:0007669"/>
    <property type="project" value="UniProtKB-SubCell"/>
</dbReference>
<evidence type="ECO:0000256" key="8">
    <source>
        <dbReference type="ARBA" id="ARBA00035655"/>
    </source>
</evidence>
<feature type="transmembrane region" description="Helical" evidence="9">
    <location>
        <begin position="20"/>
        <end position="38"/>
    </location>
</feature>
<sequence length="178" mass="20066">MKPGNGQIFYEKYIKGVWPYWAGAVILGLLNVLFLYFYGRFWSISAGFAYWGGWLFQSLGVSIENWPYFNHYKYVRVFHDTFFDNTETLVILGMISGAFLSALAAGEFRIRKIKSKKHIFFALAGGFLMGYGARMAFGCNIGAYLSAVGSMSLHGWIFGIFAFLGALGGSRILIKYFL</sequence>
<keyword evidence="6 9" id="KW-1133">Transmembrane helix</keyword>
<evidence type="ECO:0000256" key="5">
    <source>
        <dbReference type="ARBA" id="ARBA00022692"/>
    </source>
</evidence>
<dbReference type="Proteomes" id="UP000285138">
    <property type="component" value="Unassembled WGS sequence"/>
</dbReference>
<keyword evidence="2" id="KW-0813">Transport</keyword>
<evidence type="ECO:0000256" key="7">
    <source>
        <dbReference type="ARBA" id="ARBA00023136"/>
    </source>
</evidence>
<name>A0A424YHV6_9FIRM</name>
<keyword evidence="7 9" id="KW-0472">Membrane</keyword>
<keyword evidence="3" id="KW-1003">Cell membrane</keyword>
<evidence type="ECO:0000256" key="4">
    <source>
        <dbReference type="ARBA" id="ARBA00022519"/>
    </source>
</evidence>
<evidence type="ECO:0000256" key="6">
    <source>
        <dbReference type="ARBA" id="ARBA00022989"/>
    </source>
</evidence>
<evidence type="ECO:0000256" key="2">
    <source>
        <dbReference type="ARBA" id="ARBA00022448"/>
    </source>
</evidence>
<dbReference type="Pfam" id="PF04143">
    <property type="entry name" value="Sulf_transp"/>
    <property type="match status" value="1"/>
</dbReference>
<accession>A0A424YHV6</accession>
<proteinExistence type="inferred from homology"/>
<protein>
    <submittedName>
        <fullName evidence="10">YeeE/YedE family protein</fullName>
    </submittedName>
</protein>
<comment type="caution">
    <text evidence="10">The sequence shown here is derived from an EMBL/GenBank/DDBJ whole genome shotgun (WGS) entry which is preliminary data.</text>
</comment>
<evidence type="ECO:0000313" key="10">
    <source>
        <dbReference type="EMBL" id="RQD77830.1"/>
    </source>
</evidence>
<dbReference type="PANTHER" id="PTHR30574:SF1">
    <property type="entry name" value="SULPHUR TRANSPORT DOMAIN-CONTAINING PROTEIN"/>
    <property type="match status" value="1"/>
</dbReference>
<comment type="similarity">
    <text evidence="8">Belongs to the TsuA/YedE (TC 9.B.102) family.</text>
</comment>
<feature type="transmembrane region" description="Helical" evidence="9">
    <location>
        <begin position="153"/>
        <end position="174"/>
    </location>
</feature>
<evidence type="ECO:0000256" key="3">
    <source>
        <dbReference type="ARBA" id="ARBA00022475"/>
    </source>
</evidence>
<evidence type="ECO:0000256" key="9">
    <source>
        <dbReference type="SAM" id="Phobius"/>
    </source>
</evidence>
<evidence type="ECO:0000256" key="1">
    <source>
        <dbReference type="ARBA" id="ARBA00004429"/>
    </source>
</evidence>
<dbReference type="AlphaFoldDB" id="A0A424YHV6"/>
<feature type="transmembrane region" description="Helical" evidence="9">
    <location>
        <begin position="120"/>
        <end position="147"/>
    </location>
</feature>